<dbReference type="EMBL" id="MU129021">
    <property type="protein sequence ID" value="KAF9510205.1"/>
    <property type="molecule type" value="Genomic_DNA"/>
</dbReference>
<feature type="region of interest" description="Disordered" evidence="1">
    <location>
        <begin position="206"/>
        <end position="256"/>
    </location>
</feature>
<feature type="compositionally biased region" description="Polar residues" evidence="1">
    <location>
        <begin position="121"/>
        <end position="132"/>
    </location>
</feature>
<dbReference type="AlphaFoldDB" id="A0A9P6DU41"/>
<feature type="compositionally biased region" description="Basic and acidic residues" evidence="1">
    <location>
        <begin position="105"/>
        <end position="115"/>
    </location>
</feature>
<feature type="region of interest" description="Disordered" evidence="1">
    <location>
        <begin position="1"/>
        <end position="132"/>
    </location>
</feature>
<name>A0A9P6DU41_9AGAM</name>
<keyword evidence="3" id="KW-1185">Reference proteome</keyword>
<protein>
    <submittedName>
        <fullName evidence="2">Uncharacterized protein</fullName>
    </submittedName>
</protein>
<feature type="region of interest" description="Disordered" evidence="1">
    <location>
        <begin position="658"/>
        <end position="688"/>
    </location>
</feature>
<evidence type="ECO:0000256" key="1">
    <source>
        <dbReference type="SAM" id="MobiDB-lite"/>
    </source>
</evidence>
<accession>A0A9P6DU41</accession>
<comment type="caution">
    <text evidence="2">The sequence shown here is derived from an EMBL/GenBank/DDBJ whole genome shotgun (WGS) entry which is preliminary data.</text>
</comment>
<sequence>MRATNTTCPGTIAKRNQKRGRTTQGPGTPDEPHTRFGGCVVIVRSSSELTTKPPRNATYERNPPKPQPNEARPPAVHQTRPRRKTTGNADGTTHPPKRVPSLRENPPDKHPDEPAVRAATQARSARPPNTTIDDIAYHTPAAAAPKEQQELLFWYPLPARKPPHKKGTCAATRNRNPIQEPATTAQKTSSTHPLRRVCGNFKFVILTQHPRPHRTNTGERRPTRQTNPTNGNESKPQCKPRTNPTPAEADILLNPHPPTKSMTLPTENMWPQYHMPAQAGLLLELNTNPSQRKLNILVRLVVKTGWPNHLELEPLFLSNGASQVDNGDNDALFYNPDERVDDEQDKGATLGQDEDIEDDADEEFVMSMMSGGRFTREQILEVQGLTKSLMLGLRQHAKDWKRPLDSVMRIANLIIATKERRVGGNAWNAFQSKHPEDPQKETCPHHQYIAEVIKPAYQALIASHGRAESSEWKQEAQKLVAEHKKLKSGFAKKVGLSPADIGNLAASKHNAVICGSPAMKQWIKAVFPPTSTLLPKIHSHILVAQGETGIHLTTAPKQLPPDMHGRWTACTAELTQIFEEQNDAAIGPKFPWSTIPAFLIRHRLYISGWPSKSEFPSVLGLIVSSLQTEHWTNLWNRLFAVEEHKHLVVKRLDIPANEDESPEPLVGGESPEPLVGGESLEDHQVSAPPEPLQSNMFAKFAPGTLFDPSLTKYNFDFDKQIHFNMNGLNPNKGTNLLDFVNPAGSRLERQVQTTTPVDAGVWSYEILAWFGDPNENPRAPSTEKNRQPHLLWWVWQYKVQMSHPNMQSHLAMSSNPRTCQNRNETQHPITREHANKQRATHARSHRVNKGATHPPQYKESNTRTHAATKACKHTNRGLHEGANEGPHTRCGNTRTHAAVKACKHTNWGPARRGK</sequence>
<evidence type="ECO:0000313" key="2">
    <source>
        <dbReference type="EMBL" id="KAF9510205.1"/>
    </source>
</evidence>
<gene>
    <name evidence="2" type="ORF">BS47DRAFT_1364745</name>
</gene>
<feature type="compositionally biased region" description="Polar residues" evidence="1">
    <location>
        <begin position="808"/>
        <end position="828"/>
    </location>
</feature>
<dbReference type="Proteomes" id="UP000886523">
    <property type="component" value="Unassembled WGS sequence"/>
</dbReference>
<dbReference type="OrthoDB" id="3331822at2759"/>
<evidence type="ECO:0000313" key="3">
    <source>
        <dbReference type="Proteomes" id="UP000886523"/>
    </source>
</evidence>
<feature type="compositionally biased region" description="Basic residues" evidence="1">
    <location>
        <begin position="836"/>
        <end position="848"/>
    </location>
</feature>
<feature type="region of interest" description="Disordered" evidence="1">
    <location>
        <begin position="808"/>
        <end position="867"/>
    </location>
</feature>
<organism evidence="2 3">
    <name type="scientific">Hydnum rufescens UP504</name>
    <dbReference type="NCBI Taxonomy" id="1448309"/>
    <lineage>
        <taxon>Eukaryota</taxon>
        <taxon>Fungi</taxon>
        <taxon>Dikarya</taxon>
        <taxon>Basidiomycota</taxon>
        <taxon>Agaricomycotina</taxon>
        <taxon>Agaricomycetes</taxon>
        <taxon>Cantharellales</taxon>
        <taxon>Hydnaceae</taxon>
        <taxon>Hydnum</taxon>
    </lineage>
</organism>
<proteinExistence type="predicted"/>
<feature type="compositionally biased region" description="Polar residues" evidence="1">
    <location>
        <begin position="224"/>
        <end position="245"/>
    </location>
</feature>
<reference evidence="2" key="1">
    <citation type="journal article" date="2020" name="Nat. Commun.">
        <title>Large-scale genome sequencing of mycorrhizal fungi provides insights into the early evolution of symbiotic traits.</title>
        <authorList>
            <person name="Miyauchi S."/>
            <person name="Kiss E."/>
            <person name="Kuo A."/>
            <person name="Drula E."/>
            <person name="Kohler A."/>
            <person name="Sanchez-Garcia M."/>
            <person name="Morin E."/>
            <person name="Andreopoulos B."/>
            <person name="Barry K.W."/>
            <person name="Bonito G."/>
            <person name="Buee M."/>
            <person name="Carver A."/>
            <person name="Chen C."/>
            <person name="Cichocki N."/>
            <person name="Clum A."/>
            <person name="Culley D."/>
            <person name="Crous P.W."/>
            <person name="Fauchery L."/>
            <person name="Girlanda M."/>
            <person name="Hayes R.D."/>
            <person name="Keri Z."/>
            <person name="LaButti K."/>
            <person name="Lipzen A."/>
            <person name="Lombard V."/>
            <person name="Magnuson J."/>
            <person name="Maillard F."/>
            <person name="Murat C."/>
            <person name="Nolan M."/>
            <person name="Ohm R.A."/>
            <person name="Pangilinan J."/>
            <person name="Pereira M.F."/>
            <person name="Perotto S."/>
            <person name="Peter M."/>
            <person name="Pfister S."/>
            <person name="Riley R."/>
            <person name="Sitrit Y."/>
            <person name="Stielow J.B."/>
            <person name="Szollosi G."/>
            <person name="Zifcakova L."/>
            <person name="Stursova M."/>
            <person name="Spatafora J.W."/>
            <person name="Tedersoo L."/>
            <person name="Vaario L.M."/>
            <person name="Yamada A."/>
            <person name="Yan M."/>
            <person name="Wang P."/>
            <person name="Xu J."/>
            <person name="Bruns T."/>
            <person name="Baldrian P."/>
            <person name="Vilgalys R."/>
            <person name="Dunand C."/>
            <person name="Henrissat B."/>
            <person name="Grigoriev I.V."/>
            <person name="Hibbett D."/>
            <person name="Nagy L.G."/>
            <person name="Martin F.M."/>
        </authorList>
    </citation>
    <scope>NUCLEOTIDE SEQUENCE</scope>
    <source>
        <strain evidence="2">UP504</strain>
    </source>
</reference>